<feature type="chain" id="PRO_5030854223" evidence="4">
    <location>
        <begin position="28"/>
        <end position="953"/>
    </location>
</feature>
<dbReference type="EMBL" id="JAAAWN010000027">
    <property type="protein sequence ID" value="NDV92701.1"/>
    <property type="molecule type" value="Genomic_DNA"/>
</dbReference>
<sequence>MKHFKPNLIKAALISGGVAFVSAPAFSQEAGTEAADETNMEVIQVSGIRGSLQRAQAIKMDNTSIVEALSAEDIGKLPDTSIAESIARLPGVTGERRNGRTSGISVRGFNENYVGTSLNGRELLGMGDNRGVEFDLYPTEIISNILVYKTPEAGMTTQNIGGSIDLQTVKPLTAESTFTVNGTFEKNAEDSPNPDFDNDGHRLSVNFVDQFADDTVGLALTVASMESPRQEQQFRGWGYAGVNTTAENTFNDNGDPLWNPRRYDGQDTVDVPEGTVVLGGHDSFQRSAMLERDSIAAVVEWAPIDKLNIQLDALYIDFVEDDVRRGLEEGGAEWGTGAYTITGVEDGLVTSGYSDGYYSVVRNDARRQEADLTTIGINAEYQLSDSWTLEIDYSTGKVEKEIIDVESYSGVGRAGTEGRPISARSWEMTSTGVMYSDHPTIAPVDLTDPDLIRLAGPQAWGAPPLLEPDAQDGFVNQPKFEEELDTLRFDVKGYVDWGVVTGLSAGAVYSDRSKSKDNDGAYLTAPSYPEDAAIPDVLGVVNLDFIGIDGILAYDSLGLFESGYYIESDASRVQNDRLGDTYTVDEELITLYTKLDLEMELGDIWVRGNVGVQVVNADQQSTGFSATSDREGYTIASEVTGGADYTDVLPTLNLSAEVAENQFVRLGLSKVISRPRMDDMRPNTQVTFAFNDNQITSSDIENGPWGGSAGNPELRPLEANQFDLAYENYFADTGYVAVSFFYKDIKNWHRSTSVVSDFTEFYIPELHQGSQGQTPVLFTGQVSSVLDGFEGFVRGYEVQGSLPFDLLHESLEGFGLYASATFMDGEVDAAPGQTETRIPGLSEESYSMTFFYESNGFEFRLAATKRDQYLTEERGVSLSLVDATKQGGTLVDAQIGYDFDESGIEYLEGLRVTLQAQNLTDEDDIQASAADSRQITQYQTYGTNYLLGFNYKF</sequence>
<dbReference type="InterPro" id="IPR041700">
    <property type="entry name" value="OMP_b-brl_3"/>
</dbReference>
<feature type="domain" description="Outer membrane protein beta-barrel" evidence="6">
    <location>
        <begin position="631"/>
        <end position="747"/>
    </location>
</feature>
<dbReference type="Pfam" id="PF07715">
    <property type="entry name" value="Plug"/>
    <property type="match status" value="1"/>
</dbReference>
<evidence type="ECO:0000256" key="2">
    <source>
        <dbReference type="ARBA" id="ARBA00023136"/>
    </source>
</evidence>
<gene>
    <name evidence="7" type="ORF">GTH32_16120</name>
</gene>
<dbReference type="InterPro" id="IPR037066">
    <property type="entry name" value="Plug_dom_sf"/>
</dbReference>
<evidence type="ECO:0000259" key="5">
    <source>
        <dbReference type="Pfam" id="PF07715"/>
    </source>
</evidence>
<evidence type="ECO:0000313" key="7">
    <source>
        <dbReference type="EMBL" id="NDV92701.1"/>
    </source>
</evidence>
<comment type="subcellular location">
    <subcellularLocation>
        <location evidence="1">Cell outer membrane</location>
    </subcellularLocation>
</comment>
<dbReference type="Proteomes" id="UP000470213">
    <property type="component" value="Unassembled WGS sequence"/>
</dbReference>
<keyword evidence="8" id="KW-1185">Reference proteome</keyword>
<keyword evidence="7" id="KW-0675">Receptor</keyword>
<evidence type="ECO:0000313" key="8">
    <source>
        <dbReference type="Proteomes" id="UP000470213"/>
    </source>
</evidence>
<reference evidence="7 8" key="1">
    <citation type="submission" date="2020-01" db="EMBL/GenBank/DDBJ databases">
        <authorList>
            <person name="Chen J."/>
            <person name="Zhu S."/>
            <person name="Yang J."/>
        </authorList>
    </citation>
    <scope>NUCLEOTIDE SEQUENCE [LARGE SCALE GENOMIC DNA]</scope>
    <source>
        <strain evidence="7 8">345S023</strain>
    </source>
</reference>
<dbReference type="PANTHER" id="PTHR40980:SF3">
    <property type="entry name" value="TONB-DEPENDENT RECEPTOR-LIKE BETA-BARREL DOMAIN-CONTAINING PROTEIN"/>
    <property type="match status" value="1"/>
</dbReference>
<keyword evidence="2" id="KW-0472">Membrane</keyword>
<keyword evidence="4" id="KW-0732">Signal</keyword>
<dbReference type="InterPro" id="IPR012910">
    <property type="entry name" value="Plug_dom"/>
</dbReference>
<evidence type="ECO:0000256" key="4">
    <source>
        <dbReference type="SAM" id="SignalP"/>
    </source>
</evidence>
<organism evidence="7 8">
    <name type="scientific">Alteromonas profundi</name>
    <dbReference type="NCBI Taxonomy" id="2696062"/>
    <lineage>
        <taxon>Bacteria</taxon>
        <taxon>Pseudomonadati</taxon>
        <taxon>Pseudomonadota</taxon>
        <taxon>Gammaproteobacteria</taxon>
        <taxon>Alteromonadales</taxon>
        <taxon>Alteromonadaceae</taxon>
        <taxon>Alteromonas/Salinimonas group</taxon>
        <taxon>Alteromonas</taxon>
    </lineage>
</organism>
<dbReference type="AlphaFoldDB" id="A0A7X5RMF2"/>
<dbReference type="GO" id="GO:0009279">
    <property type="term" value="C:cell outer membrane"/>
    <property type="evidence" value="ECO:0007669"/>
    <property type="project" value="UniProtKB-SubCell"/>
</dbReference>
<feature type="domain" description="TonB-dependent receptor plug" evidence="5">
    <location>
        <begin position="59"/>
        <end position="162"/>
    </location>
</feature>
<dbReference type="NCBIfam" id="TIGR01782">
    <property type="entry name" value="TonB-Xanth-Caul"/>
    <property type="match status" value="1"/>
</dbReference>
<dbReference type="SUPFAM" id="SSF56935">
    <property type="entry name" value="Porins"/>
    <property type="match status" value="1"/>
</dbReference>
<dbReference type="Gene3D" id="2.40.170.20">
    <property type="entry name" value="TonB-dependent receptor, beta-barrel domain"/>
    <property type="match status" value="1"/>
</dbReference>
<dbReference type="Pfam" id="PF14905">
    <property type="entry name" value="OMP_b-brl_3"/>
    <property type="match status" value="1"/>
</dbReference>
<feature type="signal peptide" evidence="4">
    <location>
        <begin position="1"/>
        <end position="27"/>
    </location>
</feature>
<dbReference type="PANTHER" id="PTHR40980">
    <property type="entry name" value="PLUG DOMAIN-CONTAINING PROTEIN"/>
    <property type="match status" value="1"/>
</dbReference>
<evidence type="ECO:0000256" key="3">
    <source>
        <dbReference type="ARBA" id="ARBA00023237"/>
    </source>
</evidence>
<proteinExistence type="predicted"/>
<evidence type="ECO:0000256" key="1">
    <source>
        <dbReference type="ARBA" id="ARBA00004442"/>
    </source>
</evidence>
<dbReference type="InterPro" id="IPR036942">
    <property type="entry name" value="Beta-barrel_TonB_sf"/>
</dbReference>
<accession>A0A7X5RMF2</accession>
<protein>
    <submittedName>
        <fullName evidence="7">TonB-dependent receptor</fullName>
    </submittedName>
</protein>
<evidence type="ECO:0000259" key="6">
    <source>
        <dbReference type="Pfam" id="PF14905"/>
    </source>
</evidence>
<dbReference type="Gene3D" id="2.170.130.10">
    <property type="entry name" value="TonB-dependent receptor, plug domain"/>
    <property type="match status" value="1"/>
</dbReference>
<name>A0A7X5RMF2_9ALTE</name>
<dbReference type="InterPro" id="IPR010104">
    <property type="entry name" value="TonB_rcpt_bac"/>
</dbReference>
<keyword evidence="3" id="KW-0998">Cell outer membrane</keyword>
<comment type="caution">
    <text evidence="7">The sequence shown here is derived from an EMBL/GenBank/DDBJ whole genome shotgun (WGS) entry which is preliminary data.</text>
</comment>
<dbReference type="RefSeq" id="WP_163087662.1">
    <property type="nucleotide sequence ID" value="NZ_JAAAWN010000027.1"/>
</dbReference>